<dbReference type="PRINTS" id="PR00455">
    <property type="entry name" value="HTHTETR"/>
</dbReference>
<evidence type="ECO:0000313" key="5">
    <source>
        <dbReference type="Proteomes" id="UP000516446"/>
    </source>
</evidence>
<evidence type="ECO:0000256" key="2">
    <source>
        <dbReference type="ARBA" id="ARBA00023125"/>
    </source>
</evidence>
<keyword evidence="2" id="KW-0238">DNA-binding</keyword>
<dbReference type="PANTHER" id="PTHR30055:SF234">
    <property type="entry name" value="HTH-TYPE TRANSCRIPTIONAL REGULATOR BETI"/>
    <property type="match status" value="1"/>
</dbReference>
<reference evidence="4 5" key="1">
    <citation type="submission" date="2019-08" db="EMBL/GenBank/DDBJ databases">
        <authorList>
            <person name="Chang H.C."/>
            <person name="Mun S.Y."/>
        </authorList>
    </citation>
    <scope>NUCLEOTIDE SEQUENCE [LARGE SCALE GENOMIC DNA]</scope>
    <source>
        <strain evidence="4 5">SK</strain>
    </source>
</reference>
<dbReference type="PANTHER" id="PTHR30055">
    <property type="entry name" value="HTH-TYPE TRANSCRIPTIONAL REGULATOR RUTR"/>
    <property type="match status" value="1"/>
</dbReference>
<dbReference type="Proteomes" id="UP000516446">
    <property type="component" value="Chromosome"/>
</dbReference>
<keyword evidence="3" id="KW-0804">Transcription</keyword>
<dbReference type="InterPro" id="IPR009057">
    <property type="entry name" value="Homeodomain-like_sf"/>
</dbReference>
<keyword evidence="1" id="KW-0805">Transcription regulation</keyword>
<accession>A0A7H1MLR1</accession>
<name>A0A7H1MLR1_9LACO</name>
<organism evidence="4 5">
    <name type="scientific">Weissella koreensis</name>
    <dbReference type="NCBI Taxonomy" id="165096"/>
    <lineage>
        <taxon>Bacteria</taxon>
        <taxon>Bacillati</taxon>
        <taxon>Bacillota</taxon>
        <taxon>Bacilli</taxon>
        <taxon>Lactobacillales</taxon>
        <taxon>Lactobacillaceae</taxon>
        <taxon>Weissella</taxon>
    </lineage>
</organism>
<proteinExistence type="predicted"/>
<dbReference type="AlphaFoldDB" id="A0A7H1MLR1"/>
<protein>
    <submittedName>
        <fullName evidence="4">TetR/AcrR family transcriptional regulator</fullName>
    </submittedName>
</protein>
<dbReference type="PROSITE" id="PS50977">
    <property type="entry name" value="HTH_TETR_2"/>
    <property type="match status" value="1"/>
</dbReference>
<dbReference type="EMBL" id="CP043431">
    <property type="protein sequence ID" value="QNT64397.1"/>
    <property type="molecule type" value="Genomic_DNA"/>
</dbReference>
<dbReference type="RefSeq" id="WP_006846122.1">
    <property type="nucleotide sequence ID" value="NZ_CP026847.1"/>
</dbReference>
<evidence type="ECO:0000256" key="3">
    <source>
        <dbReference type="ARBA" id="ARBA00023163"/>
    </source>
</evidence>
<dbReference type="InterPro" id="IPR050109">
    <property type="entry name" value="HTH-type_TetR-like_transc_reg"/>
</dbReference>
<dbReference type="GO" id="GO:0000976">
    <property type="term" value="F:transcription cis-regulatory region binding"/>
    <property type="evidence" value="ECO:0007669"/>
    <property type="project" value="TreeGrafter"/>
</dbReference>
<dbReference type="Gene3D" id="1.10.357.10">
    <property type="entry name" value="Tetracycline Repressor, domain 2"/>
    <property type="match status" value="1"/>
</dbReference>
<keyword evidence="5" id="KW-1185">Reference proteome</keyword>
<dbReference type="InterPro" id="IPR001647">
    <property type="entry name" value="HTH_TetR"/>
</dbReference>
<evidence type="ECO:0000256" key="1">
    <source>
        <dbReference type="ARBA" id="ARBA00023015"/>
    </source>
</evidence>
<sequence length="185" mass="21633">MGKINDEQIFEAAQTVLMEKGDAGLRMTAIAKILDVSHAALYKHFKNREALVEALINDWLLKIDQPILDQAVRMPVEARIDSLHDWLQTLVQQRQAAFRADPALTQLYVKKISQQSEIMNDELTAFSNKVEYIMGWDTFRQQRGITIMMAFTYFYHPYFMNKWDDNLIFPLFESTWLELSPILEL</sequence>
<gene>
    <name evidence="4" type="ORF">FY536_03455</name>
</gene>
<evidence type="ECO:0000313" key="4">
    <source>
        <dbReference type="EMBL" id="QNT64397.1"/>
    </source>
</evidence>
<dbReference type="SUPFAM" id="SSF46689">
    <property type="entry name" value="Homeodomain-like"/>
    <property type="match status" value="1"/>
</dbReference>
<dbReference type="GO" id="GO:0003700">
    <property type="term" value="F:DNA-binding transcription factor activity"/>
    <property type="evidence" value="ECO:0007669"/>
    <property type="project" value="TreeGrafter"/>
</dbReference>
<dbReference type="Pfam" id="PF00440">
    <property type="entry name" value="TetR_N"/>
    <property type="match status" value="1"/>
</dbReference>